<accession>A0ABS4WJ92</accession>
<dbReference type="Pfam" id="PF00383">
    <property type="entry name" value="dCMP_cyt_deam_1"/>
    <property type="match status" value="1"/>
</dbReference>
<dbReference type="SUPFAM" id="SSF53927">
    <property type="entry name" value="Cytidine deaminase-like"/>
    <property type="match status" value="1"/>
</dbReference>
<dbReference type="GO" id="GO:0004131">
    <property type="term" value="F:cytosine deaminase activity"/>
    <property type="evidence" value="ECO:0007669"/>
    <property type="project" value="UniProtKB-EC"/>
</dbReference>
<dbReference type="PANTHER" id="PTHR11079">
    <property type="entry name" value="CYTOSINE DEAMINASE FAMILY MEMBER"/>
    <property type="match status" value="1"/>
</dbReference>
<dbReference type="PANTHER" id="PTHR11079:SF190">
    <property type="entry name" value="CYTOSINE DEAMINASE"/>
    <property type="match status" value="1"/>
</dbReference>
<dbReference type="Gene3D" id="3.40.140.10">
    <property type="entry name" value="Cytidine Deaminase, domain 2"/>
    <property type="match status" value="1"/>
</dbReference>
<evidence type="ECO:0000259" key="3">
    <source>
        <dbReference type="PROSITE" id="PS51747"/>
    </source>
</evidence>
<evidence type="ECO:0000256" key="2">
    <source>
        <dbReference type="ARBA" id="ARBA00022833"/>
    </source>
</evidence>
<dbReference type="InterPro" id="IPR002125">
    <property type="entry name" value="CMP_dCMP_dom"/>
</dbReference>
<dbReference type="EMBL" id="JAGIOE010000001">
    <property type="protein sequence ID" value="MBP2376255.1"/>
    <property type="molecule type" value="Genomic_DNA"/>
</dbReference>
<reference evidence="4 5" key="1">
    <citation type="submission" date="2021-03" db="EMBL/GenBank/DDBJ databases">
        <title>Sequencing the genomes of 1000 actinobacteria strains.</title>
        <authorList>
            <person name="Klenk H.-P."/>
        </authorList>
    </citation>
    <scope>NUCLEOTIDE SEQUENCE [LARGE SCALE GENOMIC DNA]</scope>
    <source>
        <strain evidence="4 5">DSM 15454</strain>
    </source>
</reference>
<dbReference type="EC" id="3.5.4.1" evidence="4"/>
<feature type="domain" description="CMP/dCMP-type deaminase" evidence="3">
    <location>
        <begin position="5"/>
        <end position="120"/>
    </location>
</feature>
<evidence type="ECO:0000256" key="1">
    <source>
        <dbReference type="ARBA" id="ARBA00022723"/>
    </source>
</evidence>
<keyword evidence="4" id="KW-0378">Hydrolase</keyword>
<sequence length="158" mass="16809">MNLVEHDRAGYATALEQARLGAGEGGVPIGSSLFENGVMLGAGRNRRVQNGDPTAHGEIDALRNAGRRASYAGTTLYSTLAPCAMCAGSIILFGIRRVVVGEEKNFPGELELLRSRGVEVVVIDDPKATALMEDFTTRNPGLWNEDIGVDEAQPDPAQ</sequence>
<dbReference type="RefSeq" id="WP_209911000.1">
    <property type="nucleotide sequence ID" value="NZ_BAAAMI010000043.1"/>
</dbReference>
<keyword evidence="2" id="KW-0862">Zinc</keyword>
<keyword evidence="1" id="KW-0479">Metal-binding</keyword>
<organism evidence="4 5">
    <name type="scientific">Paeniglutamicibacter psychrophenolicus</name>
    <dbReference type="NCBI Taxonomy" id="257454"/>
    <lineage>
        <taxon>Bacteria</taxon>
        <taxon>Bacillati</taxon>
        <taxon>Actinomycetota</taxon>
        <taxon>Actinomycetes</taxon>
        <taxon>Micrococcales</taxon>
        <taxon>Micrococcaceae</taxon>
        <taxon>Paeniglutamicibacter</taxon>
    </lineage>
</organism>
<keyword evidence="5" id="KW-1185">Reference proteome</keyword>
<evidence type="ECO:0000313" key="5">
    <source>
        <dbReference type="Proteomes" id="UP000766570"/>
    </source>
</evidence>
<dbReference type="Proteomes" id="UP000766570">
    <property type="component" value="Unassembled WGS sequence"/>
</dbReference>
<proteinExistence type="predicted"/>
<comment type="caution">
    <text evidence="4">The sequence shown here is derived from an EMBL/GenBank/DDBJ whole genome shotgun (WGS) entry which is preliminary data.</text>
</comment>
<dbReference type="PROSITE" id="PS51747">
    <property type="entry name" value="CYT_DCMP_DEAMINASES_2"/>
    <property type="match status" value="1"/>
</dbReference>
<protein>
    <submittedName>
        <fullName evidence="4">Cytosine deaminase</fullName>
        <ecNumber evidence="4">3.5.4.1</ecNumber>
    </submittedName>
</protein>
<name>A0ABS4WJ92_9MICC</name>
<dbReference type="PROSITE" id="PS00903">
    <property type="entry name" value="CYT_DCMP_DEAMINASES_1"/>
    <property type="match status" value="1"/>
</dbReference>
<evidence type="ECO:0000313" key="4">
    <source>
        <dbReference type="EMBL" id="MBP2376255.1"/>
    </source>
</evidence>
<dbReference type="CDD" id="cd01285">
    <property type="entry name" value="nucleoside_deaminase"/>
    <property type="match status" value="1"/>
</dbReference>
<gene>
    <name evidence="4" type="ORF">JOF46_004167</name>
</gene>
<dbReference type="InterPro" id="IPR016193">
    <property type="entry name" value="Cytidine_deaminase-like"/>
</dbReference>
<dbReference type="InterPro" id="IPR016192">
    <property type="entry name" value="APOBEC/CMP_deaminase_Zn-bd"/>
</dbReference>